<dbReference type="PANTHER" id="PTHR45639:SF3">
    <property type="entry name" value="HYPOXIA UP-REGULATED PROTEIN 1"/>
    <property type="match status" value="1"/>
</dbReference>
<dbReference type="Gene3D" id="3.30.420.40">
    <property type="match status" value="2"/>
</dbReference>
<dbReference type="Gene3D" id="3.90.640.10">
    <property type="entry name" value="Actin, Chain A, domain 4"/>
    <property type="match status" value="1"/>
</dbReference>
<evidence type="ECO:0000256" key="3">
    <source>
        <dbReference type="ARBA" id="ARBA00022741"/>
    </source>
</evidence>
<dbReference type="GO" id="GO:0140662">
    <property type="term" value="F:ATP-dependent protein folding chaperone"/>
    <property type="evidence" value="ECO:0007669"/>
    <property type="project" value="InterPro"/>
</dbReference>
<organism evidence="6 7">
    <name type="scientific">Giardia intestinalis</name>
    <name type="common">Giardia lamblia</name>
    <dbReference type="NCBI Taxonomy" id="5741"/>
    <lineage>
        <taxon>Eukaryota</taxon>
        <taxon>Metamonada</taxon>
        <taxon>Diplomonadida</taxon>
        <taxon>Hexamitidae</taxon>
        <taxon>Giardiinae</taxon>
        <taxon>Giardia</taxon>
    </lineage>
</organism>
<dbReference type="VEuPathDB" id="GiardiaDB:GL50581_2336"/>
<evidence type="ECO:0000256" key="4">
    <source>
        <dbReference type="ARBA" id="ARBA00022840"/>
    </source>
</evidence>
<name>V6TQ84_GIAIN</name>
<dbReference type="Pfam" id="PF00012">
    <property type="entry name" value="HSP70"/>
    <property type="match status" value="1"/>
</dbReference>
<keyword evidence="4" id="KW-0067">ATP-binding</keyword>
<reference evidence="7" key="1">
    <citation type="submission" date="2012-02" db="EMBL/GenBank/DDBJ databases">
        <title>Genome sequencing of Giardia lamblia Genotypes A2 and B isolates (DH and GS) and comparative analysis with the genomes of Genotypes A1 and E (WB and Pig).</title>
        <authorList>
            <person name="Adam R."/>
            <person name="Dahlstrom E."/>
            <person name="Martens C."/>
            <person name="Bruno D."/>
            <person name="Barbian K."/>
            <person name="Porcella S.F."/>
            <person name="Nash T."/>
        </authorList>
    </citation>
    <scope>NUCLEOTIDE SEQUENCE</scope>
    <source>
        <strain evidence="7">GS</strain>
    </source>
</reference>
<dbReference type="Proteomes" id="UP000018040">
    <property type="component" value="Unassembled WGS sequence"/>
</dbReference>
<dbReference type="InterPro" id="IPR018181">
    <property type="entry name" value="Heat_shock_70_CS"/>
</dbReference>
<keyword evidence="3" id="KW-0547">Nucleotide-binding</keyword>
<dbReference type="EMBL" id="AHHH01000209">
    <property type="protein sequence ID" value="ESU40522.1"/>
    <property type="molecule type" value="Genomic_DNA"/>
</dbReference>
<dbReference type="VEuPathDB" id="GiardiaDB:DHA2_152903"/>
<dbReference type="VEuPathDB" id="GiardiaDB:QR46_1950"/>
<dbReference type="GO" id="GO:0005524">
    <property type="term" value="F:ATP binding"/>
    <property type="evidence" value="ECO:0007669"/>
    <property type="project" value="UniProtKB-KW"/>
</dbReference>
<sequence length="616" mass="68150">MHTFKMLNPSVICVDVGNSNLRMALARNSGPSLCQLGGTGRLLQAAVRFTDTGRVYGSEASTALVHQYESVYTSVPFLAAEDASLLSTPRFLRLCSCIGGKFTEDPAHRLGIAIDKHVYPSDVLLLSLLSHALESVAEESHNSDSIVLTYQPYWCLNKLRHFIVATEALGRTCIGMFSSHLALGAGSLITLMQKDKDRLKTGYILVGIVDIGEFSSCCAIYKFGCMLLETVYINYQTELGARDFDLCLCKIFLNQLLNSSQRHLHDEFQLENPNGPAKKLTLRLFSAAREAKKILTVNKSAVMTVEGVGEMAETISFRITLAEFEDSAKHLCAEIAQLASTDICKDVSVLQFTGGGSRIPCIRSAVLQAIKEKERPGCTIQVDKTVNPDTALVEGAAWLAILTLDKFPKKANYIIRDICFHSILLDCISADGVHHYCEGAYIFSAGDYFPNQKEVTVKVASDAAFLARVYSDTKEVLAEFKIVVPQLSNFHGPSLINATLVFQLSFSREIVLNSVRINNKTITDITRTQPNIDSFESLRKDLEHINSNFTTLEKNALRRSQIHNALEERLYKIASSCLNEGPLKALVSRFLSHLNDSTPTEAELLNMTQQLDELQK</sequence>
<keyword evidence="6" id="KW-0346">Stress response</keyword>
<keyword evidence="2" id="KW-0732">Signal</keyword>
<reference evidence="6 7" key="2">
    <citation type="journal article" date="2013" name="Genome Biol. Evol.">
        <title>Genome sequencing of Giardia lamblia genotypes A2 and B isolates (DH and GS) and comparative analysis with the genomes of genotypes A1 and E (WB and Pig).</title>
        <authorList>
            <person name="Adam R.D."/>
            <person name="Dahlstrom E.W."/>
            <person name="Martens C.A."/>
            <person name="Bruno D.P."/>
            <person name="Barbian K.D."/>
            <person name="Ricklefs S.M."/>
            <person name="Hernandez M.M."/>
            <person name="Narla N.P."/>
            <person name="Patel R.B."/>
            <person name="Porcella S.F."/>
            <person name="Nash T.E."/>
        </authorList>
    </citation>
    <scope>NUCLEOTIDE SEQUENCE [LARGE SCALE GENOMIC DNA]</scope>
    <source>
        <strain evidence="6 7">GS</strain>
    </source>
</reference>
<evidence type="ECO:0000313" key="7">
    <source>
        <dbReference type="Proteomes" id="UP000018040"/>
    </source>
</evidence>
<dbReference type="GO" id="GO:0005788">
    <property type="term" value="C:endoplasmic reticulum lumen"/>
    <property type="evidence" value="ECO:0007669"/>
    <property type="project" value="UniProtKB-SubCell"/>
</dbReference>
<evidence type="ECO:0000256" key="5">
    <source>
        <dbReference type="ARBA" id="ARBA00023186"/>
    </source>
</evidence>
<keyword evidence="5" id="KW-0143">Chaperone</keyword>
<dbReference type="OrthoDB" id="10262720at2759"/>
<evidence type="ECO:0000256" key="2">
    <source>
        <dbReference type="ARBA" id="ARBA00022729"/>
    </source>
</evidence>
<accession>V6TQ84</accession>
<proteinExistence type="predicted"/>
<comment type="caution">
    <text evidence="6">The sequence shown here is derived from an EMBL/GenBank/DDBJ whole genome shotgun (WGS) entry which is preliminary data.</text>
</comment>
<dbReference type="GO" id="GO:0030968">
    <property type="term" value="P:endoplasmic reticulum unfolded protein response"/>
    <property type="evidence" value="ECO:0007669"/>
    <property type="project" value="TreeGrafter"/>
</dbReference>
<dbReference type="InterPro" id="IPR043129">
    <property type="entry name" value="ATPase_NBD"/>
</dbReference>
<protein>
    <submittedName>
        <fullName evidence="6">Heat shock protein 70</fullName>
    </submittedName>
</protein>
<comment type="subcellular location">
    <subcellularLocation>
        <location evidence="1">Endoplasmic reticulum lumen</location>
    </subcellularLocation>
</comment>
<dbReference type="AlphaFoldDB" id="V6TQ84"/>
<dbReference type="SUPFAM" id="SSF53067">
    <property type="entry name" value="Actin-like ATPase domain"/>
    <property type="match status" value="2"/>
</dbReference>
<dbReference type="Gene3D" id="3.30.30.30">
    <property type="match status" value="1"/>
</dbReference>
<evidence type="ECO:0000313" key="6">
    <source>
        <dbReference type="EMBL" id="ESU40522.1"/>
    </source>
</evidence>
<dbReference type="InterPro" id="IPR013126">
    <property type="entry name" value="Hsp_70_fam"/>
</dbReference>
<dbReference type="PROSITE" id="PS01036">
    <property type="entry name" value="HSP70_3"/>
    <property type="match status" value="1"/>
</dbReference>
<dbReference type="GO" id="GO:0034663">
    <property type="term" value="C:endoplasmic reticulum chaperone complex"/>
    <property type="evidence" value="ECO:0007669"/>
    <property type="project" value="TreeGrafter"/>
</dbReference>
<evidence type="ECO:0000256" key="1">
    <source>
        <dbReference type="ARBA" id="ARBA00004319"/>
    </source>
</evidence>
<dbReference type="PANTHER" id="PTHR45639">
    <property type="entry name" value="HSC70CB, ISOFORM G-RELATED"/>
    <property type="match status" value="1"/>
</dbReference>
<dbReference type="VEuPathDB" id="GiardiaDB:GL50803_002285"/>
<gene>
    <name evidence="6" type="ORF">GSB_153118</name>
</gene>